<evidence type="ECO:0000256" key="1">
    <source>
        <dbReference type="SAM" id="Coils"/>
    </source>
</evidence>
<organism evidence="3 4">
    <name type="scientific">Treponema berlinense</name>
    <dbReference type="NCBI Taxonomy" id="225004"/>
    <lineage>
        <taxon>Bacteria</taxon>
        <taxon>Pseudomonadati</taxon>
        <taxon>Spirochaetota</taxon>
        <taxon>Spirochaetia</taxon>
        <taxon>Spirochaetales</taxon>
        <taxon>Treponemataceae</taxon>
        <taxon>Treponema</taxon>
    </lineage>
</organism>
<evidence type="ECO:0000313" key="4">
    <source>
        <dbReference type="Proteomes" id="UP000190395"/>
    </source>
</evidence>
<gene>
    <name evidence="3" type="ORF">SAMN02745152_01408</name>
</gene>
<feature type="coiled-coil region" evidence="1">
    <location>
        <begin position="213"/>
        <end position="254"/>
    </location>
</feature>
<reference evidence="3 4" key="1">
    <citation type="submission" date="2017-02" db="EMBL/GenBank/DDBJ databases">
        <authorList>
            <person name="Peterson S.W."/>
        </authorList>
    </citation>
    <scope>NUCLEOTIDE SEQUENCE [LARGE SCALE GENOMIC DNA]</scope>
    <source>
        <strain evidence="3 4">ATCC BAA-909</strain>
    </source>
</reference>
<name>A0A1T4NZG0_9SPIR</name>
<accession>A0A1T4NZG0</accession>
<sequence>MVRFKFFAGIFIFSLFAFPLFSQENTSLQESVLEKKVLSLSEIDLLIKKNEYSSALEALSVFIKKNPEQFDRAQKRISQIMKKRLDFNAQAFVLAEKMRESAGFNDLQSDALDSKKMDIIVSLEKMEQNPPKEAVDFTNDARRTIRLSYYINRSNSILAQSAEFVENADFDSSENYFLAAQKSLEALSLKTKDSDVVFEGEKEIAVVYPDELNAKVEKQIKKLSELNSSLKELLKNCQEDYKKYKSAVQNLRTDESESALKKMSRSFEKIIRARNEIYSSGNELLSLDRRAIELNPGLGDTSYITFSTRAVFGFENLSSSGILTAVDAFLNSRAEDLKNTVYEAVLTEFSLINAQFALNPRIFDSKIETFPVFELADGAAKFASQGQEIYSFYKKIDGGDFSGFEKYKDSLLFIQNFSAKNLKNAIALAQGVADKNLEIAQKISLNKNFSVLGKEILNSEAYYENKIAEIETEQNSQSVKAFLAENKILDWSVPLDFYDKILLLAKNECENQAGNVWSTLAKAYSDEGDSQLADFTLKRVEADSLLNGIEEIESETKIVKFYPTKAFQKCEELTEKIKKEIAVLAGFRKELDGGQKFRGTQQIYTDSVLNLESVIVAMNGLLLDCQKIMASAKAKSNEALKSANEARRLYESALSYLEKKQYDQARNFLSDADSTYKKSLQFEENDSLRREFSSKIALTDEKITALQNGWVISTVRSLITDAYNGYYAGNFEYAKRSLDSASEIWEKTQAQENSEITELAALVKEALESSGGKEISYADPLYKDMGTYLNNAKLHYDEGSRLYSSGNTDEGKKLLVQARDEVRKVQRVFPKNQEAGNLNLLINKILDPSVFNSTVTQKINQAKAMASSGREVDLRNSLNEIKALQKIIPENKAVALAVKDFESQLSRLAQSEQTRKKLARSNELTALAKNEKNLNKKIALLNEALSLNRRNTLAQKLKDEAYILNSKATTVKNYLDDADEVRYSRAERLYNDGLKEQAEILINDLFTKNPQVAKVIKLKRRIENM</sequence>
<evidence type="ECO:0000256" key="2">
    <source>
        <dbReference type="SAM" id="SignalP"/>
    </source>
</evidence>
<dbReference type="Proteomes" id="UP000190395">
    <property type="component" value="Unassembled WGS sequence"/>
</dbReference>
<protein>
    <recommendedName>
        <fullName evidence="5">Tetratricopeptide repeat-containing protein</fullName>
    </recommendedName>
</protein>
<keyword evidence="1" id="KW-0175">Coiled coil</keyword>
<feature type="chain" id="PRO_5012956188" description="Tetratricopeptide repeat-containing protein" evidence="2">
    <location>
        <begin position="23"/>
        <end position="1025"/>
    </location>
</feature>
<dbReference type="AlphaFoldDB" id="A0A1T4NZG0"/>
<feature type="signal peptide" evidence="2">
    <location>
        <begin position="1"/>
        <end position="22"/>
    </location>
</feature>
<dbReference type="STRING" id="225004.SAMN02745152_01408"/>
<proteinExistence type="predicted"/>
<evidence type="ECO:0000313" key="3">
    <source>
        <dbReference type="EMBL" id="SJZ84780.1"/>
    </source>
</evidence>
<keyword evidence="2" id="KW-0732">Signal</keyword>
<evidence type="ECO:0008006" key="5">
    <source>
        <dbReference type="Google" id="ProtNLM"/>
    </source>
</evidence>
<keyword evidence="4" id="KW-1185">Reference proteome</keyword>
<dbReference type="EMBL" id="FUXC01000007">
    <property type="protein sequence ID" value="SJZ84780.1"/>
    <property type="molecule type" value="Genomic_DNA"/>
</dbReference>